<keyword evidence="4 12" id="KW-0808">Transferase</keyword>
<keyword evidence="5" id="KW-0812">Transmembrane</keyword>
<dbReference type="AlphaFoldDB" id="A0AAQ3KVB0"/>
<dbReference type="PANTHER" id="PTHR10896:SF17">
    <property type="entry name" value="BETA-1,4-XYLOSYLTRANSFERASE IRX14H-RELATED"/>
    <property type="match status" value="1"/>
</dbReference>
<comment type="function">
    <text evidence="12">Involved in the synthesis of glucuronoxylan hemicellulose in secondary cell walls.</text>
</comment>
<keyword evidence="11 12" id="KW-0961">Cell wall biogenesis/degradation</keyword>
<sequence length="586" mass="63165">MLQRSPALERAPLGLVSPLLLLRKSSVARGKKTAALSFSAFQGLPVPLPLDCCSKISSSDLVSSRDCFIWERASLSFVRQSREMAILMLAVLPQMDALLWRRVLLAGVCAAGFGMWSLHQVHAELDRELVGQLWNNMFNFLGCGSFGIGDPLHGPASRLASADHDLDPEGGLGQLGKAAGAASLACNFVDAAALMSRGGMTDRNAADPCINKAADCSFKMAEFSPYPAIISTGRGKGGVGGKKSAAVVRRSCRLLIKGSGQAATRAAKMKAARYDGNLGQSDPPPTIEDASSAGLGILSQIGVPRKFSVHQIWAEDNEGKRLYCPLADTALARRLTPRLSPLAQHRLLSPLSRPTLDARRSTPLASLTQRSFPCPPIDTPSAAVAGGGVPRRAEQDAEPSRGGAARDPHPAVGGPFPETMPEESRYRRHAEARMRLHALRVVRQRRMDGIVVFADDNNVHTVELFDEAQKVKWMGAISVGILTHTGRSRSGGGGEGGEVSYANPRPCLQLLWPLGRVAHLQPTAEHARYDSKFPSGWTIDPTLNITVAAKHTQWIDSPPELPSWTRYISQEHDVKQDSSTNTNRNK</sequence>
<dbReference type="GO" id="GO:0071555">
    <property type="term" value="P:cell wall organization"/>
    <property type="evidence" value="ECO:0007669"/>
    <property type="project" value="UniProtKB-KW"/>
</dbReference>
<comment type="similarity">
    <text evidence="2 12">Belongs to the glycosyltransferase 43 family.</text>
</comment>
<evidence type="ECO:0000256" key="6">
    <source>
        <dbReference type="ARBA" id="ARBA00022968"/>
    </source>
</evidence>
<evidence type="ECO:0000256" key="10">
    <source>
        <dbReference type="ARBA" id="ARBA00023180"/>
    </source>
</evidence>
<dbReference type="InterPro" id="IPR029044">
    <property type="entry name" value="Nucleotide-diphossugar_trans"/>
</dbReference>
<dbReference type="InterPro" id="IPR005027">
    <property type="entry name" value="Glyco_trans_43"/>
</dbReference>
<dbReference type="GO" id="GO:0000139">
    <property type="term" value="C:Golgi membrane"/>
    <property type="evidence" value="ECO:0007669"/>
    <property type="project" value="UniProtKB-SubCell"/>
</dbReference>
<feature type="compositionally biased region" description="Basic and acidic residues" evidence="13">
    <location>
        <begin position="391"/>
        <end position="409"/>
    </location>
</feature>
<dbReference type="Proteomes" id="UP001327560">
    <property type="component" value="Chromosome 8"/>
</dbReference>
<dbReference type="GO" id="GO:0009834">
    <property type="term" value="P:plant-type secondary cell wall biogenesis"/>
    <property type="evidence" value="ECO:0007669"/>
    <property type="project" value="TreeGrafter"/>
</dbReference>
<keyword evidence="15" id="KW-1185">Reference proteome</keyword>
<keyword evidence="10" id="KW-0325">Glycoprotein</keyword>
<organism evidence="14 15">
    <name type="scientific">Canna indica</name>
    <name type="common">Indian-shot</name>
    <dbReference type="NCBI Taxonomy" id="4628"/>
    <lineage>
        <taxon>Eukaryota</taxon>
        <taxon>Viridiplantae</taxon>
        <taxon>Streptophyta</taxon>
        <taxon>Embryophyta</taxon>
        <taxon>Tracheophyta</taxon>
        <taxon>Spermatophyta</taxon>
        <taxon>Magnoliopsida</taxon>
        <taxon>Liliopsida</taxon>
        <taxon>Zingiberales</taxon>
        <taxon>Cannaceae</taxon>
        <taxon>Canna</taxon>
    </lineage>
</organism>
<keyword evidence="6 12" id="KW-0735">Signal-anchor</keyword>
<evidence type="ECO:0000256" key="8">
    <source>
        <dbReference type="ARBA" id="ARBA00023034"/>
    </source>
</evidence>
<dbReference type="SUPFAM" id="SSF53448">
    <property type="entry name" value="Nucleotide-diphospho-sugar transferases"/>
    <property type="match status" value="1"/>
</dbReference>
<evidence type="ECO:0000256" key="2">
    <source>
        <dbReference type="ARBA" id="ARBA00007706"/>
    </source>
</evidence>
<dbReference type="EMBL" id="CP136897">
    <property type="protein sequence ID" value="WOL15648.1"/>
    <property type="molecule type" value="Genomic_DNA"/>
</dbReference>
<proteinExistence type="inferred from homology"/>
<evidence type="ECO:0000256" key="7">
    <source>
        <dbReference type="ARBA" id="ARBA00022989"/>
    </source>
</evidence>
<comment type="subcellular location">
    <subcellularLocation>
        <location evidence="1 12">Golgi apparatus membrane</location>
        <topology evidence="1 12">Single-pass type II membrane protein</topology>
    </subcellularLocation>
</comment>
<keyword evidence="3" id="KW-0328">Glycosyltransferase</keyword>
<feature type="region of interest" description="Disordered" evidence="13">
    <location>
        <begin position="365"/>
        <end position="422"/>
    </location>
</feature>
<evidence type="ECO:0000256" key="13">
    <source>
        <dbReference type="SAM" id="MobiDB-lite"/>
    </source>
</evidence>
<evidence type="ECO:0000313" key="14">
    <source>
        <dbReference type="EMBL" id="WOL15648.1"/>
    </source>
</evidence>
<evidence type="ECO:0000256" key="9">
    <source>
        <dbReference type="ARBA" id="ARBA00023136"/>
    </source>
</evidence>
<name>A0AAQ3KVB0_9LILI</name>
<dbReference type="GO" id="GO:0042285">
    <property type="term" value="F:xylosyltransferase activity"/>
    <property type="evidence" value="ECO:0007669"/>
    <property type="project" value="TreeGrafter"/>
</dbReference>
<keyword evidence="8 12" id="KW-0333">Golgi apparatus</keyword>
<dbReference type="PANTHER" id="PTHR10896">
    <property type="entry name" value="GALACTOSYLGALACTOSYLXYLOSYLPROTEIN 3-BETA-GLUCURONOSYLTRANSFERASE BETA-1,3-GLUCURONYLTRANSFERASE"/>
    <property type="match status" value="1"/>
</dbReference>
<dbReference type="GO" id="GO:0010417">
    <property type="term" value="P:glucuronoxylan biosynthetic process"/>
    <property type="evidence" value="ECO:0007669"/>
    <property type="project" value="TreeGrafter"/>
</dbReference>
<evidence type="ECO:0000256" key="1">
    <source>
        <dbReference type="ARBA" id="ARBA00004323"/>
    </source>
</evidence>
<dbReference type="Pfam" id="PF03360">
    <property type="entry name" value="Glyco_transf_43"/>
    <property type="match status" value="1"/>
</dbReference>
<evidence type="ECO:0000256" key="12">
    <source>
        <dbReference type="RuleBase" id="RU363127"/>
    </source>
</evidence>
<dbReference type="GO" id="GO:0015018">
    <property type="term" value="F:galactosylgalactosylxylosylprotein 3-beta-glucuronosyltransferase activity"/>
    <property type="evidence" value="ECO:0007669"/>
    <property type="project" value="InterPro"/>
</dbReference>
<keyword evidence="9" id="KW-0472">Membrane</keyword>
<gene>
    <name evidence="14" type="ORF">Cni_G24429</name>
</gene>
<dbReference type="Gene3D" id="3.90.550.10">
    <property type="entry name" value="Spore Coat Polysaccharide Biosynthesis Protein SpsA, Chain A"/>
    <property type="match status" value="1"/>
</dbReference>
<evidence type="ECO:0000313" key="15">
    <source>
        <dbReference type="Proteomes" id="UP001327560"/>
    </source>
</evidence>
<evidence type="ECO:0000256" key="3">
    <source>
        <dbReference type="ARBA" id="ARBA00022676"/>
    </source>
</evidence>
<evidence type="ECO:0000256" key="4">
    <source>
        <dbReference type="ARBA" id="ARBA00022679"/>
    </source>
</evidence>
<reference evidence="14 15" key="1">
    <citation type="submission" date="2023-10" db="EMBL/GenBank/DDBJ databases">
        <title>Chromosome-scale genome assembly provides insights into flower coloration mechanisms of Canna indica.</title>
        <authorList>
            <person name="Li C."/>
        </authorList>
    </citation>
    <scope>NUCLEOTIDE SEQUENCE [LARGE SCALE GENOMIC DNA]</scope>
    <source>
        <tissue evidence="14">Flower</tissue>
    </source>
</reference>
<evidence type="ECO:0000256" key="5">
    <source>
        <dbReference type="ARBA" id="ARBA00022692"/>
    </source>
</evidence>
<dbReference type="EC" id="2.4.-.-" evidence="12"/>
<protein>
    <recommendedName>
        <fullName evidence="12">Glycosyltransferases</fullName>
        <ecNumber evidence="12">2.4.-.-</ecNumber>
    </recommendedName>
</protein>
<accession>A0AAQ3KVB0</accession>
<keyword evidence="7" id="KW-1133">Transmembrane helix</keyword>
<evidence type="ECO:0000256" key="11">
    <source>
        <dbReference type="ARBA" id="ARBA00023316"/>
    </source>
</evidence>